<protein>
    <submittedName>
        <fullName evidence="2">Uncharacterized protein</fullName>
    </submittedName>
</protein>
<reference evidence="2 3" key="2">
    <citation type="submission" date="2016-08" db="EMBL/GenBank/DDBJ databases">
        <title>Pervasive Adenine N6-methylation of Active Genes in Fungi.</title>
        <authorList>
            <consortium name="DOE Joint Genome Institute"/>
            <person name="Mondo S.J."/>
            <person name="Dannebaum R.O."/>
            <person name="Kuo R.C."/>
            <person name="Labutti K."/>
            <person name="Haridas S."/>
            <person name="Kuo A."/>
            <person name="Salamov A."/>
            <person name="Ahrendt S.R."/>
            <person name="Lipzen A."/>
            <person name="Sullivan W."/>
            <person name="Andreopoulos W.B."/>
            <person name="Clum A."/>
            <person name="Lindquist E."/>
            <person name="Daum C."/>
            <person name="Ramamoorthy G.K."/>
            <person name="Gryganskyi A."/>
            <person name="Culley D."/>
            <person name="Magnuson J.K."/>
            <person name="James T.Y."/>
            <person name="O'Malley M.A."/>
            <person name="Stajich J.E."/>
            <person name="Spatafora J.W."/>
            <person name="Visel A."/>
            <person name="Grigoriev I.V."/>
        </authorList>
    </citation>
    <scope>NUCLEOTIDE SEQUENCE [LARGE SCALE GENOMIC DNA]</scope>
    <source>
        <strain evidence="3">finn</strain>
    </source>
</reference>
<gene>
    <name evidence="2" type="ORF">BCR36DRAFT_412840</name>
</gene>
<proteinExistence type="predicted"/>
<evidence type="ECO:0000313" key="3">
    <source>
        <dbReference type="Proteomes" id="UP000193719"/>
    </source>
</evidence>
<dbReference type="EMBL" id="MCFH01000024">
    <property type="protein sequence ID" value="ORX49325.1"/>
    <property type="molecule type" value="Genomic_DNA"/>
</dbReference>
<feature type="region of interest" description="Disordered" evidence="1">
    <location>
        <begin position="166"/>
        <end position="229"/>
    </location>
</feature>
<keyword evidence="3" id="KW-1185">Reference proteome</keyword>
<dbReference type="AlphaFoldDB" id="A0A1Y1V7Q4"/>
<comment type="caution">
    <text evidence="2">The sequence shown here is derived from an EMBL/GenBank/DDBJ whole genome shotgun (WGS) entry which is preliminary data.</text>
</comment>
<accession>A0A1Y1V7Q4</accession>
<sequence>MNTANSDSDINHYLHQGQTDYISYNRLYNEVLDKVKKGLESQGSGILKKNNKNDSFNTYSKPQETIHPKDIALFQEDDSDDSDSDDFLEWENSDNESVYNSRFRGGLTRAKSNINDVNDYNTTNKTSTNDNLDIVKDRIVLNKHFQKIYGFNDSSFRHGSYEMYNSHQDEENDSDNESINDNVHEKDLNNGNNNDDDENSVKEEEKEEKTMRIENTMEDSPEKVLPNENENDIKMTKNEKSMNHHQSLEEPNNDLEKEFYNELRRASMIIDLQQHYRLRDGLKNKEDLKQEIVEGYNSLHNKNYSSEDLPDFQNIDKFEDVEAKIIDHHDTIGNTESNNIANESISILKDINEATKNRTIKNGHDEDNKDTNQLINDTWKFLFNNPYSIQFLSKSLPPSKDKLFIHDIDETTINLPPNTESITTEKWTEEENKKMETTEASTSKYAKYEFDNSLMTNTLRNTIKNEEKLRKDREEEEMIRKNKENDWLSFVQKELANMNLSSTSTSYTNKETEK</sequence>
<reference evidence="2 3" key="1">
    <citation type="submission" date="2016-08" db="EMBL/GenBank/DDBJ databases">
        <title>Genomes of anaerobic fungi encode conserved fungal cellulosomes for biomass hydrolysis.</title>
        <authorList>
            <consortium name="DOE Joint Genome Institute"/>
            <person name="Haitjema C.H."/>
            <person name="Gilmore S.P."/>
            <person name="Henske J.K."/>
            <person name="Solomon K.V."/>
            <person name="De Groot R."/>
            <person name="Kuo A."/>
            <person name="Mondo S.J."/>
            <person name="Salamov A.A."/>
            <person name="Labutti K."/>
            <person name="Zhao Z."/>
            <person name="Chiniquy J."/>
            <person name="Barry K."/>
            <person name="Brewer H.M."/>
            <person name="Purvine S.O."/>
            <person name="Wright A.T."/>
            <person name="Boxma B."/>
            <person name="Van Alen T."/>
            <person name="Hackstein J.H."/>
            <person name="Baker S.E."/>
            <person name="Grigoriev I.V."/>
            <person name="O'Malley M.A."/>
        </authorList>
    </citation>
    <scope>NUCLEOTIDE SEQUENCE [LARGE SCALE GENOMIC DNA]</scope>
    <source>
        <strain evidence="3">finn</strain>
    </source>
</reference>
<evidence type="ECO:0000313" key="2">
    <source>
        <dbReference type="EMBL" id="ORX49325.1"/>
    </source>
</evidence>
<dbReference type="Proteomes" id="UP000193719">
    <property type="component" value="Unassembled WGS sequence"/>
</dbReference>
<evidence type="ECO:0000256" key="1">
    <source>
        <dbReference type="SAM" id="MobiDB-lite"/>
    </source>
</evidence>
<name>A0A1Y1V7Q4_9FUNG</name>
<organism evidence="2 3">
    <name type="scientific">Piromyces finnis</name>
    <dbReference type="NCBI Taxonomy" id="1754191"/>
    <lineage>
        <taxon>Eukaryota</taxon>
        <taxon>Fungi</taxon>
        <taxon>Fungi incertae sedis</taxon>
        <taxon>Chytridiomycota</taxon>
        <taxon>Chytridiomycota incertae sedis</taxon>
        <taxon>Neocallimastigomycetes</taxon>
        <taxon>Neocallimastigales</taxon>
        <taxon>Neocallimastigaceae</taxon>
        <taxon>Piromyces</taxon>
    </lineage>
</organism>
<dbReference type="OrthoDB" id="2155753at2759"/>
<feature type="compositionally biased region" description="Basic and acidic residues" evidence="1">
    <location>
        <begin position="199"/>
        <end position="212"/>
    </location>
</feature>